<dbReference type="EMBL" id="WQPS01000171">
    <property type="protein sequence ID" value="MBT9813842.1"/>
    <property type="molecule type" value="Genomic_DNA"/>
</dbReference>
<dbReference type="SUPFAM" id="SSF52540">
    <property type="entry name" value="P-loop containing nucleoside triphosphate hydrolases"/>
    <property type="match status" value="1"/>
</dbReference>
<dbReference type="Gene3D" id="3.40.50.300">
    <property type="entry name" value="P-loop containing nucleotide triphosphate hydrolases"/>
    <property type="match status" value="1"/>
</dbReference>
<evidence type="ECO:0000313" key="4">
    <source>
        <dbReference type="Proteomes" id="UP000708338"/>
    </source>
</evidence>
<dbReference type="GO" id="GO:0005524">
    <property type="term" value="F:ATP binding"/>
    <property type="evidence" value="ECO:0007669"/>
    <property type="project" value="InterPro"/>
</dbReference>
<dbReference type="Pfam" id="PF07728">
    <property type="entry name" value="AAA_5"/>
    <property type="match status" value="1"/>
</dbReference>
<dbReference type="Proteomes" id="UP000708338">
    <property type="component" value="Unassembled WGS sequence"/>
</dbReference>
<accession>A0AA41FMV5</accession>
<proteinExistence type="predicted"/>
<dbReference type="InterPro" id="IPR027417">
    <property type="entry name" value="P-loop_NTPase"/>
</dbReference>
<dbReference type="InterPro" id="IPR011704">
    <property type="entry name" value="ATPase_dyneun-rel_AAA"/>
</dbReference>
<comment type="caution">
    <text evidence="3">The sequence shown here is derived from an EMBL/GenBank/DDBJ whole genome shotgun (WGS) entry which is preliminary data.</text>
</comment>
<dbReference type="RefSeq" id="WP_117452265.1">
    <property type="nucleotide sequence ID" value="NZ_CABJDD010000030.1"/>
</dbReference>
<dbReference type="CDD" id="cd00009">
    <property type="entry name" value="AAA"/>
    <property type="match status" value="1"/>
</dbReference>
<dbReference type="GO" id="GO:0016887">
    <property type="term" value="F:ATP hydrolysis activity"/>
    <property type="evidence" value="ECO:0007669"/>
    <property type="project" value="InterPro"/>
</dbReference>
<gene>
    <name evidence="3" type="ORF">GPL26_30190</name>
</gene>
<organism evidence="3 4">
    <name type="scientific">Enterocloster citroniae</name>
    <dbReference type="NCBI Taxonomy" id="358743"/>
    <lineage>
        <taxon>Bacteria</taxon>
        <taxon>Bacillati</taxon>
        <taxon>Bacillota</taxon>
        <taxon>Clostridia</taxon>
        <taxon>Lachnospirales</taxon>
        <taxon>Lachnospiraceae</taxon>
        <taxon>Enterocloster</taxon>
    </lineage>
</organism>
<reference evidence="3" key="1">
    <citation type="journal article" date="2021" name="Gut Microbes">
        <title>A synthetic consortium of 100 gut commensals modulates the composition and function in a colon model of the microbiome of elderly subjects.</title>
        <authorList>
            <person name="Perez M."/>
            <person name="Ntemiri A."/>
            <person name="Tan H."/>
            <person name="Harris H.M.B."/>
            <person name="Roager H.M."/>
            <person name="Ribiere C."/>
            <person name="O'Toole P.W."/>
        </authorList>
    </citation>
    <scope>NUCLEOTIDE SEQUENCE</scope>
    <source>
        <strain evidence="3">MCC335</strain>
    </source>
</reference>
<evidence type="ECO:0000259" key="2">
    <source>
        <dbReference type="Pfam" id="PF07728"/>
    </source>
</evidence>
<protein>
    <submittedName>
        <fullName evidence="3">AAA domain-containing protein</fullName>
    </submittedName>
</protein>
<feature type="region of interest" description="Disordered" evidence="1">
    <location>
        <begin position="347"/>
        <end position="383"/>
    </location>
</feature>
<sequence>MNIKRAKEEIKDTIEAYLLKDDNGEYVIPSIRQRPVLLIGPPGVGKTQIMEQISRECRIGLVAYTITHHTRQSAVGLPFIDRKMFGGREYAVTEYTMSEIVASIYNKIEDSGLKEGILFIDEINCVSETLAPTMLQFLQCKTFGSHKIPEGWIITAAGNPPEYNKSVREFDVVTLDRIKRIDVEPDLGVWKEYAYKENIHPAIISYLGIKGQYFCHIETTVDGKMFAMPRGWEDLSQLILVYEKLGKRADRNVIGQYIQHPRIAKDFANYLELYYKYQDEYQVEGILDGMMNEALCDKVAKASFDERLSVTGLLLSKLTDGFKGLLAENQVMELLMEQLKAYRQELEQAEDGGQGAVSQESGGQEPMRQESGGQKSAVPEGRPQPSEILQQLAEDMEKERLGGRKNGLLGRQEDRIRRGCIAILEGYAQQMREEAVKGSAAGKDGAWQWVRGRFMGRSDDYEAWKESLGRKLEHAFNFMEASFGNGQEMVIFVTELNTSAASVWFLEQYECERYYRYNKELLFDEQEQAIRERIR</sequence>
<name>A0AA41FMV5_9FIRM</name>
<evidence type="ECO:0000313" key="3">
    <source>
        <dbReference type="EMBL" id="MBT9813842.1"/>
    </source>
</evidence>
<feature type="domain" description="ATPase dynein-related AAA" evidence="2">
    <location>
        <begin position="35"/>
        <end position="143"/>
    </location>
</feature>
<dbReference type="AlphaFoldDB" id="A0AA41FMV5"/>
<evidence type="ECO:0000256" key="1">
    <source>
        <dbReference type="SAM" id="MobiDB-lite"/>
    </source>
</evidence>